<evidence type="ECO:0008006" key="3">
    <source>
        <dbReference type="Google" id="ProtNLM"/>
    </source>
</evidence>
<name>A0ABQ9GR14_9NEOP</name>
<comment type="caution">
    <text evidence="1">The sequence shown here is derived from an EMBL/GenBank/DDBJ whole genome shotgun (WGS) entry which is preliminary data.</text>
</comment>
<evidence type="ECO:0000313" key="2">
    <source>
        <dbReference type="Proteomes" id="UP001159363"/>
    </source>
</evidence>
<evidence type="ECO:0000313" key="1">
    <source>
        <dbReference type="EMBL" id="KAJ8874449.1"/>
    </source>
</evidence>
<organism evidence="1 2">
    <name type="scientific">Dryococelus australis</name>
    <dbReference type="NCBI Taxonomy" id="614101"/>
    <lineage>
        <taxon>Eukaryota</taxon>
        <taxon>Metazoa</taxon>
        <taxon>Ecdysozoa</taxon>
        <taxon>Arthropoda</taxon>
        <taxon>Hexapoda</taxon>
        <taxon>Insecta</taxon>
        <taxon>Pterygota</taxon>
        <taxon>Neoptera</taxon>
        <taxon>Polyneoptera</taxon>
        <taxon>Phasmatodea</taxon>
        <taxon>Verophasmatodea</taxon>
        <taxon>Anareolatae</taxon>
        <taxon>Phasmatidae</taxon>
        <taxon>Eurycanthinae</taxon>
        <taxon>Dryococelus</taxon>
    </lineage>
</organism>
<proteinExistence type="predicted"/>
<dbReference type="EMBL" id="JARBHB010000010">
    <property type="protein sequence ID" value="KAJ8874449.1"/>
    <property type="molecule type" value="Genomic_DNA"/>
</dbReference>
<reference evidence="1 2" key="1">
    <citation type="submission" date="2023-02" db="EMBL/GenBank/DDBJ databases">
        <title>LHISI_Scaffold_Assembly.</title>
        <authorList>
            <person name="Stuart O.P."/>
            <person name="Cleave R."/>
            <person name="Magrath M.J.L."/>
            <person name="Mikheyev A.S."/>
        </authorList>
    </citation>
    <scope>NUCLEOTIDE SEQUENCE [LARGE SCALE GENOMIC DNA]</scope>
    <source>
        <strain evidence="1">Daus_M_001</strain>
        <tissue evidence="1">Leg muscle</tissue>
    </source>
</reference>
<dbReference type="Proteomes" id="UP001159363">
    <property type="component" value="Chromosome 9"/>
</dbReference>
<gene>
    <name evidence="1" type="ORF">PR048_025298</name>
</gene>
<sequence>MSCKASSREKDVGITNEEDCSSPRAWLLLEQLGLSMFGVLSSSYGGHSTDNRPLSGGVDQARVAAEKRLTSQAIFPLILSGHACLPAMAVGFTLPLVTFRAHQGLPTSSFVAGRPTPQPLYLHNDVAKLRSENIFIGLVESSDVATMGGAGGSPGSYSYISQKPCYSDEYLQLLTLQMVVEAETSPQTSRLSGKLFTGLQNTREVLGYFHPSYPDTYVISQYIQSPDTVSHRSQQALPSLGNHAVIGEDTPMRQHSKYSLHTTPPLHDAYSKPPHKKTTIMQCPCLPPLCPSGFNPHSPSFHARDAPLRHVCQPQKRYEKGFPPATARLMEVEKAVRLLASHLGELGSISSQFTLDFRKWEACQTIPLVCGFSWDLPFPCPFIPALLHTHLTFHSLVKSHPNHFHSLFRITSVSKADKLSSIREALTLNQNRGIRNCRPRAGHLFQDVYSHGPWPSRGSRGGSAVKCPALIAAQVAVERRGTLTSPQYYDPNTPHRGGGGDLGGLCNVAIGDLSIRFTVNTTLVDTPEAASRLAQRALSRALALTNTSLRQRERSLVVSNVGGRTKFGASEKLQVPNHAWTTIGLRYVKKCMRISPLMARLRRSLALSRENHLSKPGGHMTP</sequence>
<accession>A0ABQ9GR14</accession>
<keyword evidence="2" id="KW-1185">Reference proteome</keyword>
<protein>
    <recommendedName>
        <fullName evidence="3">C2H2-type domain-containing protein</fullName>
    </recommendedName>
</protein>